<evidence type="ECO:0000256" key="1">
    <source>
        <dbReference type="SAM" id="MobiDB-lite"/>
    </source>
</evidence>
<keyword evidence="3" id="KW-1185">Reference proteome</keyword>
<reference evidence="2 3" key="1">
    <citation type="journal article" date="2018" name="Sci. Rep.">
        <title>A novel species of the marine cyanobacterium Acaryochloris with a unique pigment content and lifestyle.</title>
        <authorList>
            <person name="Partensky F."/>
            <person name="Six C."/>
            <person name="Ratin M."/>
            <person name="Garczarek L."/>
            <person name="Vaulot D."/>
            <person name="Probert I."/>
            <person name="Calteau A."/>
            <person name="Gourvil P."/>
            <person name="Marie D."/>
            <person name="Grebert T."/>
            <person name="Bouchier C."/>
            <person name="Le Panse S."/>
            <person name="Gachenot M."/>
            <person name="Rodriguez F."/>
            <person name="Garrido J.L."/>
        </authorList>
    </citation>
    <scope>NUCLEOTIDE SEQUENCE [LARGE SCALE GENOMIC DNA]</scope>
    <source>
        <strain evidence="2 3">RCC1774</strain>
    </source>
</reference>
<dbReference type="RefSeq" id="WP_158535112.1">
    <property type="nucleotide sequence ID" value="NZ_CAWNWM010000010.1"/>
</dbReference>
<feature type="compositionally biased region" description="Basic residues" evidence="1">
    <location>
        <begin position="332"/>
        <end position="348"/>
    </location>
</feature>
<protein>
    <recommendedName>
        <fullName evidence="4">Serine protease</fullName>
    </recommendedName>
</protein>
<dbReference type="Gene3D" id="2.40.10.10">
    <property type="entry name" value="Trypsin-like serine proteases"/>
    <property type="match status" value="2"/>
</dbReference>
<dbReference type="AlphaFoldDB" id="A0A2W1JFE0"/>
<gene>
    <name evidence="2" type="ORF">C1752_03695</name>
</gene>
<organism evidence="2 3">
    <name type="scientific">Acaryochloris thomasi RCC1774</name>
    <dbReference type="NCBI Taxonomy" id="1764569"/>
    <lineage>
        <taxon>Bacteria</taxon>
        <taxon>Bacillati</taxon>
        <taxon>Cyanobacteriota</taxon>
        <taxon>Cyanophyceae</taxon>
        <taxon>Acaryochloridales</taxon>
        <taxon>Acaryochloridaceae</taxon>
        <taxon>Acaryochloris</taxon>
        <taxon>Acaryochloris thomasi</taxon>
    </lineage>
</organism>
<dbReference type="InterPro" id="IPR043504">
    <property type="entry name" value="Peptidase_S1_PA_chymotrypsin"/>
</dbReference>
<dbReference type="SUPFAM" id="SSF50494">
    <property type="entry name" value="Trypsin-like serine proteases"/>
    <property type="match status" value="1"/>
</dbReference>
<feature type="compositionally biased region" description="Basic residues" evidence="1">
    <location>
        <begin position="432"/>
        <end position="451"/>
    </location>
</feature>
<feature type="region of interest" description="Disordered" evidence="1">
    <location>
        <begin position="288"/>
        <end position="479"/>
    </location>
</feature>
<evidence type="ECO:0000313" key="2">
    <source>
        <dbReference type="EMBL" id="PZD72379.1"/>
    </source>
</evidence>
<dbReference type="InterPro" id="IPR009003">
    <property type="entry name" value="Peptidase_S1_PA"/>
</dbReference>
<dbReference type="PANTHER" id="PTHR43019">
    <property type="entry name" value="SERINE ENDOPROTEASE DEGS"/>
    <property type="match status" value="1"/>
</dbReference>
<dbReference type="EMBL" id="PQWO01000010">
    <property type="protein sequence ID" value="PZD72379.1"/>
    <property type="molecule type" value="Genomic_DNA"/>
</dbReference>
<accession>A0A2W1JFE0</accession>
<dbReference type="Proteomes" id="UP000248857">
    <property type="component" value="Unassembled WGS sequence"/>
</dbReference>
<evidence type="ECO:0000313" key="3">
    <source>
        <dbReference type="Proteomes" id="UP000248857"/>
    </source>
</evidence>
<feature type="compositionally biased region" description="Basic residues" evidence="1">
    <location>
        <begin position="460"/>
        <end position="479"/>
    </location>
</feature>
<feature type="compositionally biased region" description="Basic residues" evidence="1">
    <location>
        <begin position="306"/>
        <end position="324"/>
    </location>
</feature>
<proteinExistence type="predicted"/>
<feature type="compositionally biased region" description="Basic residues" evidence="1">
    <location>
        <begin position="384"/>
        <end position="401"/>
    </location>
</feature>
<dbReference type="PANTHER" id="PTHR43019:SF62">
    <property type="entry name" value="SERINE ENDOPROTEASE DEGS"/>
    <property type="match status" value="1"/>
</dbReference>
<dbReference type="OrthoDB" id="447561at2"/>
<comment type="caution">
    <text evidence="2">The sequence shown here is derived from an EMBL/GenBank/DDBJ whole genome shotgun (WGS) entry which is preliminary data.</text>
</comment>
<name>A0A2W1JFE0_9CYAN</name>
<sequence length="479" mass="54096">MKFLYTLMAGLTGAMVTLVQPFATNYPAFGQVTEKEKVKEEKVYLTNQEAIDQKRAEEVHEIARNTTAFIQNSQDPEHFASGVIIAKKGNTYAVLTAAHVLESDAPFTVKIKDEFQYPVQNVQRFPGLDLARFQFESDENYDVAPLGEFEQVREADEVHVAGYPTPGLNIQNPVFFITTGKITTLFPKAGRDGYSVAYSNFTRSGMSGGPVFNRYGHVIAIHGRKETNEDGSVPDQWVNLGIPIFRYKEGLQVVQQPSFQQRHLWLSLRHQWVRHRFVRPKNAYRTPMRSYPSLDMNETELEKPKGKTAKTAKPTVKRRTKAKSARNILRQAKPKAKALKTTRTKAQRKKEPQPAQNGQQLAKPIMKRRAKAKPAQNISQQAKPKAKATKATKPKAQRKKTTQSAQNVRQPTKSTMKRRTKTKPAQNTLKQAKPKAKVTKATKPKAQRKKVTQSDQKVRSSAKPKVKNKPSQPKKSKAK</sequence>
<dbReference type="Pfam" id="PF13365">
    <property type="entry name" value="Trypsin_2"/>
    <property type="match status" value="1"/>
</dbReference>
<evidence type="ECO:0008006" key="4">
    <source>
        <dbReference type="Google" id="ProtNLM"/>
    </source>
</evidence>